<dbReference type="EMBL" id="WOWR01000005">
    <property type="protein sequence ID" value="KAF0255769.1"/>
    <property type="molecule type" value="Genomic_DNA"/>
</dbReference>
<proteinExistence type="predicted"/>
<accession>A0A7V8J5J1</accession>
<comment type="caution">
    <text evidence="1">The sequence shown here is derived from an EMBL/GenBank/DDBJ whole genome shotgun (WGS) entry which is preliminary data.</text>
</comment>
<evidence type="ECO:0000313" key="1">
    <source>
        <dbReference type="EMBL" id="KAF0255769.1"/>
    </source>
</evidence>
<gene>
    <name evidence="1" type="ORF">GN299_06670</name>
</gene>
<organism evidence="1 2">
    <name type="scientific">Pseudomonas putida</name>
    <name type="common">Arthrobacter siderocapsulatus</name>
    <dbReference type="NCBI Taxonomy" id="303"/>
    <lineage>
        <taxon>Bacteria</taxon>
        <taxon>Pseudomonadati</taxon>
        <taxon>Pseudomonadota</taxon>
        <taxon>Gammaproteobacteria</taxon>
        <taxon>Pseudomonadales</taxon>
        <taxon>Pseudomonadaceae</taxon>
        <taxon>Pseudomonas</taxon>
    </lineage>
</organism>
<dbReference type="RefSeq" id="WP_156858663.1">
    <property type="nucleotide sequence ID" value="NZ_WOWR01000005.1"/>
</dbReference>
<dbReference type="Proteomes" id="UP000442695">
    <property type="component" value="Unassembled WGS sequence"/>
</dbReference>
<reference evidence="1 2" key="1">
    <citation type="submission" date="2019-12" db="EMBL/GenBank/DDBJ databases">
        <authorList>
            <person name="Woiski C."/>
        </authorList>
    </citation>
    <scope>NUCLEOTIDE SEQUENCE [LARGE SCALE GENOMIC DNA]</scope>
    <source>
        <strain evidence="1 2">BOE100</strain>
    </source>
</reference>
<sequence length="181" mass="19759">MINSFHLAERCAARLTALGYESFVRCDESTDGEVELHAPQLEDRDGMLCQRRSYQLISKLLDPSGRKGLYLRSPVSGAPVGVFCYHPDTFAPSDDGTDVEFWPATAGADFCWSQLETDNSQWCCGWPVDRGYEVGERIAFIAALLSARAVDLPRRQPSTLPAPSAWAALPASGLTNFGAGQ</sequence>
<evidence type="ECO:0000313" key="2">
    <source>
        <dbReference type="Proteomes" id="UP000442695"/>
    </source>
</evidence>
<dbReference type="AlphaFoldDB" id="A0A7V8J5J1"/>
<protein>
    <submittedName>
        <fullName evidence="1">Uncharacterized protein</fullName>
    </submittedName>
</protein>
<name>A0A7V8J5J1_PSEPU</name>